<evidence type="ECO:0000313" key="2">
    <source>
        <dbReference type="Proteomes" id="UP000199622"/>
    </source>
</evidence>
<accession>A0A1H4PX11</accession>
<sequence length="48" mass="5311">MVCAADRLRFRFTAPAGVHGHHEFTIGGGALTHVLVTSLHGWARLTWR</sequence>
<dbReference type="AlphaFoldDB" id="A0A1H4PX11"/>
<name>A0A1H4PX11_9PSEU</name>
<reference evidence="2" key="1">
    <citation type="submission" date="2016-10" db="EMBL/GenBank/DDBJ databases">
        <authorList>
            <person name="Varghese N."/>
            <person name="Submissions S."/>
        </authorList>
    </citation>
    <scope>NUCLEOTIDE SEQUENCE [LARGE SCALE GENOMIC DNA]</scope>
    <source>
        <strain evidence="2">DSM 44544</strain>
    </source>
</reference>
<evidence type="ECO:0000313" key="1">
    <source>
        <dbReference type="EMBL" id="SEC11768.1"/>
    </source>
</evidence>
<protein>
    <submittedName>
        <fullName evidence="1">Uncharacterized protein</fullName>
    </submittedName>
</protein>
<organism evidence="1 2">
    <name type="scientific">Amycolatopsis tolypomycina</name>
    <dbReference type="NCBI Taxonomy" id="208445"/>
    <lineage>
        <taxon>Bacteria</taxon>
        <taxon>Bacillati</taxon>
        <taxon>Actinomycetota</taxon>
        <taxon>Actinomycetes</taxon>
        <taxon>Pseudonocardiales</taxon>
        <taxon>Pseudonocardiaceae</taxon>
        <taxon>Amycolatopsis</taxon>
    </lineage>
</organism>
<proteinExistence type="predicted"/>
<dbReference type="Proteomes" id="UP000199622">
    <property type="component" value="Unassembled WGS sequence"/>
</dbReference>
<dbReference type="EMBL" id="FNSO01000004">
    <property type="protein sequence ID" value="SEC11768.1"/>
    <property type="molecule type" value="Genomic_DNA"/>
</dbReference>
<keyword evidence="2" id="KW-1185">Reference proteome</keyword>
<gene>
    <name evidence="1" type="ORF">SAMN04489727_2628</name>
</gene>